<sequence>MDDARKIIHKATSKLLVILDKLRRAGEAQVCLMAMPLLLRGFPVSCQYCHELHAHQSCIRVCYVLPRLYGPHAAKILARWLGSHTRLSNNQLGSMSSLNMQDPMIPVAWAKIEVRRLVFFWTRPVALPTGLQWSHGAMCCGYGWSHGQDQQNDCTFKSYHHISRTSCSNVVVIQASLTLLCLTVNRWAKDFGEFFGEPLDNLWETEIERGGDGDTSAQSRNLGMVMWIWVIKSLVVRSDLALLNRLIVFFILIFFSFCLLCLVSYYVCRKEKERI</sequence>
<evidence type="ECO:0000256" key="1">
    <source>
        <dbReference type="SAM" id="Phobius"/>
    </source>
</evidence>
<proteinExistence type="predicted"/>
<dbReference type="STRING" id="27349.A0A0L6VDR5"/>
<dbReference type="EMBL" id="LAVV01006661">
    <property type="protein sequence ID" value="KNZ58873.1"/>
    <property type="molecule type" value="Genomic_DNA"/>
</dbReference>
<accession>A0A0L6VDR5</accession>
<dbReference type="AlphaFoldDB" id="A0A0L6VDR5"/>
<protein>
    <submittedName>
        <fullName evidence="2">Uncharacterized protein</fullName>
    </submittedName>
</protein>
<keyword evidence="3" id="KW-1185">Reference proteome</keyword>
<comment type="caution">
    <text evidence="2">The sequence shown here is derived from an EMBL/GenBank/DDBJ whole genome shotgun (WGS) entry which is preliminary data.</text>
</comment>
<keyword evidence="1" id="KW-1133">Transmembrane helix</keyword>
<keyword evidence="1" id="KW-0472">Membrane</keyword>
<organism evidence="2 3">
    <name type="scientific">Puccinia sorghi</name>
    <dbReference type="NCBI Taxonomy" id="27349"/>
    <lineage>
        <taxon>Eukaryota</taxon>
        <taxon>Fungi</taxon>
        <taxon>Dikarya</taxon>
        <taxon>Basidiomycota</taxon>
        <taxon>Pucciniomycotina</taxon>
        <taxon>Pucciniomycetes</taxon>
        <taxon>Pucciniales</taxon>
        <taxon>Pucciniaceae</taxon>
        <taxon>Puccinia</taxon>
    </lineage>
</organism>
<dbReference type="Proteomes" id="UP000037035">
    <property type="component" value="Unassembled WGS sequence"/>
</dbReference>
<gene>
    <name evidence="2" type="ORF">VP01_1841g1</name>
</gene>
<evidence type="ECO:0000313" key="2">
    <source>
        <dbReference type="EMBL" id="KNZ58873.1"/>
    </source>
</evidence>
<dbReference type="OrthoDB" id="342900at2759"/>
<name>A0A0L6VDR5_9BASI</name>
<dbReference type="VEuPathDB" id="FungiDB:VP01_1841g1"/>
<reference evidence="2 3" key="1">
    <citation type="submission" date="2015-08" db="EMBL/GenBank/DDBJ databases">
        <title>Next Generation Sequencing and Analysis of the Genome of Puccinia sorghi L Schw, the Causal Agent of Maize Common Rust.</title>
        <authorList>
            <person name="Rochi L."/>
            <person name="Burguener G."/>
            <person name="Darino M."/>
            <person name="Turjanski A."/>
            <person name="Kreff E."/>
            <person name="Dieguez M.J."/>
            <person name="Sacco F."/>
        </authorList>
    </citation>
    <scope>NUCLEOTIDE SEQUENCE [LARGE SCALE GENOMIC DNA]</scope>
    <source>
        <strain evidence="2 3">RO10H11247</strain>
    </source>
</reference>
<evidence type="ECO:0000313" key="3">
    <source>
        <dbReference type="Proteomes" id="UP000037035"/>
    </source>
</evidence>
<keyword evidence="1" id="KW-0812">Transmembrane</keyword>
<feature type="transmembrane region" description="Helical" evidence="1">
    <location>
        <begin position="246"/>
        <end position="268"/>
    </location>
</feature>